<evidence type="ECO:0000313" key="1">
    <source>
        <dbReference type="EMBL" id="KAK9764498.1"/>
    </source>
</evidence>
<name>A0ABR2WSJ8_9FUNG</name>
<keyword evidence="2" id="KW-1185">Reference proteome</keyword>
<evidence type="ECO:0000313" key="2">
    <source>
        <dbReference type="Proteomes" id="UP001479436"/>
    </source>
</evidence>
<comment type="caution">
    <text evidence="1">The sequence shown here is derived from an EMBL/GenBank/DDBJ whole genome shotgun (WGS) entry which is preliminary data.</text>
</comment>
<dbReference type="Proteomes" id="UP001479436">
    <property type="component" value="Unassembled WGS sequence"/>
</dbReference>
<gene>
    <name evidence="1" type="ORF">K7432_007937</name>
</gene>
<reference evidence="1 2" key="1">
    <citation type="submission" date="2023-04" db="EMBL/GenBank/DDBJ databases">
        <title>Genome of Basidiobolus ranarum AG-B5.</title>
        <authorList>
            <person name="Stajich J.E."/>
            <person name="Carter-House D."/>
            <person name="Gryganskyi A."/>
        </authorList>
    </citation>
    <scope>NUCLEOTIDE SEQUENCE [LARGE SCALE GENOMIC DNA]</scope>
    <source>
        <strain evidence="1 2">AG-B5</strain>
    </source>
</reference>
<sequence>MTDLKSTCLDIFENFKQNGNKWEEVHEEGAQLLSRWAKKAVVEETVFSLKLVLEKFRKLLHSMHHDKHRLLTVLSSLPTESAELAVDHGADRKYPSIVDILDFMSIYLEMYENECLLQETVIASVNDTEPTQQRVDSLVALWKSQSYINSRKIEYIEDRMSLLY</sequence>
<accession>A0ABR2WSJ8</accession>
<organism evidence="1 2">
    <name type="scientific">Basidiobolus ranarum</name>
    <dbReference type="NCBI Taxonomy" id="34480"/>
    <lineage>
        <taxon>Eukaryota</taxon>
        <taxon>Fungi</taxon>
        <taxon>Fungi incertae sedis</taxon>
        <taxon>Zoopagomycota</taxon>
        <taxon>Entomophthoromycotina</taxon>
        <taxon>Basidiobolomycetes</taxon>
        <taxon>Basidiobolales</taxon>
        <taxon>Basidiobolaceae</taxon>
        <taxon>Basidiobolus</taxon>
    </lineage>
</organism>
<dbReference type="EMBL" id="JASJQH010000416">
    <property type="protein sequence ID" value="KAK9764498.1"/>
    <property type="molecule type" value="Genomic_DNA"/>
</dbReference>
<proteinExistence type="predicted"/>
<protein>
    <submittedName>
        <fullName evidence="1">Uncharacterized protein</fullName>
    </submittedName>
</protein>